<feature type="compositionally biased region" description="Basic residues" evidence="1">
    <location>
        <begin position="2978"/>
        <end position="2988"/>
    </location>
</feature>
<feature type="region of interest" description="Disordered" evidence="1">
    <location>
        <begin position="1602"/>
        <end position="1782"/>
    </location>
</feature>
<feature type="compositionally biased region" description="Basic and acidic residues" evidence="1">
    <location>
        <begin position="48"/>
        <end position="64"/>
    </location>
</feature>
<feature type="compositionally biased region" description="Basic and acidic residues" evidence="1">
    <location>
        <begin position="1867"/>
        <end position="1892"/>
    </location>
</feature>
<feature type="compositionally biased region" description="Basic and acidic residues" evidence="1">
    <location>
        <begin position="2521"/>
        <end position="2541"/>
    </location>
</feature>
<feature type="compositionally biased region" description="Low complexity" evidence="1">
    <location>
        <begin position="1947"/>
        <end position="1959"/>
    </location>
</feature>
<feature type="compositionally biased region" description="Low complexity" evidence="1">
    <location>
        <begin position="452"/>
        <end position="463"/>
    </location>
</feature>
<feature type="compositionally biased region" description="Basic and acidic residues" evidence="1">
    <location>
        <begin position="1226"/>
        <end position="1245"/>
    </location>
</feature>
<dbReference type="VEuPathDB" id="ToxoDB:TGVAND_268035"/>
<feature type="compositionally biased region" description="Basic and acidic residues" evidence="1">
    <location>
        <begin position="2739"/>
        <end position="2752"/>
    </location>
</feature>
<reference evidence="3 4" key="2">
    <citation type="journal article" date="2015" name="Eukaryot. Cell">
        <title>Genetic mapping reveals that sinefungin resistance in Toxoplasma gondii is controlled by a putative amino acid transporter locus that can be used as a negative selectable marker.</title>
        <authorList>
            <person name="Behnke M.S."/>
            <person name="Khan A."/>
            <person name="Sibley L.D."/>
        </authorList>
    </citation>
    <scope>NUCLEOTIDE SEQUENCE [LARGE SCALE GENOMIC DNA]</scope>
    <source>
        <strain evidence="3 4">VAND</strain>
    </source>
</reference>
<feature type="compositionally biased region" description="Basic and acidic residues" evidence="1">
    <location>
        <begin position="74"/>
        <end position="101"/>
    </location>
</feature>
<feature type="compositionally biased region" description="Basic and acidic residues" evidence="1">
    <location>
        <begin position="1691"/>
        <end position="1700"/>
    </location>
</feature>
<feature type="compositionally biased region" description="Polar residues" evidence="1">
    <location>
        <begin position="655"/>
        <end position="668"/>
    </location>
</feature>
<feature type="compositionally biased region" description="Basic and acidic residues" evidence="1">
    <location>
        <begin position="2915"/>
        <end position="2936"/>
    </location>
</feature>
<feature type="compositionally biased region" description="Basic and acidic residues" evidence="1">
    <location>
        <begin position="2447"/>
        <end position="2465"/>
    </location>
</feature>
<feature type="compositionally biased region" description="Low complexity" evidence="1">
    <location>
        <begin position="555"/>
        <end position="577"/>
    </location>
</feature>
<feature type="compositionally biased region" description="Basic and acidic residues" evidence="1">
    <location>
        <begin position="109"/>
        <end position="156"/>
    </location>
</feature>
<feature type="region of interest" description="Disordered" evidence="1">
    <location>
        <begin position="1"/>
        <end position="676"/>
    </location>
</feature>
<feature type="region of interest" description="Disordered" evidence="1">
    <location>
        <begin position="1802"/>
        <end position="1934"/>
    </location>
</feature>
<feature type="compositionally biased region" description="Low complexity" evidence="1">
    <location>
        <begin position="486"/>
        <end position="496"/>
    </location>
</feature>
<keyword evidence="2 3" id="KW-0812">Transmembrane</keyword>
<feature type="compositionally biased region" description="Low complexity" evidence="1">
    <location>
        <begin position="2943"/>
        <end position="2972"/>
    </location>
</feature>
<evidence type="ECO:0000313" key="3">
    <source>
        <dbReference type="EMBL" id="KFH06307.1"/>
    </source>
</evidence>
<feature type="compositionally biased region" description="Basic and acidic residues" evidence="1">
    <location>
        <begin position="322"/>
        <end position="338"/>
    </location>
</feature>
<feature type="compositionally biased region" description="Basic and acidic residues" evidence="1">
    <location>
        <begin position="932"/>
        <end position="947"/>
    </location>
</feature>
<feature type="region of interest" description="Disordered" evidence="1">
    <location>
        <begin position="3499"/>
        <end position="3526"/>
    </location>
</feature>
<feature type="compositionally biased region" description="Low complexity" evidence="1">
    <location>
        <begin position="2825"/>
        <end position="2872"/>
    </location>
</feature>
<keyword evidence="2" id="KW-1133">Transmembrane helix</keyword>
<feature type="compositionally biased region" description="Basic and acidic residues" evidence="1">
    <location>
        <begin position="176"/>
        <end position="206"/>
    </location>
</feature>
<feature type="compositionally biased region" description="Polar residues" evidence="1">
    <location>
        <begin position="578"/>
        <end position="592"/>
    </location>
</feature>
<evidence type="ECO:0000256" key="2">
    <source>
        <dbReference type="SAM" id="Phobius"/>
    </source>
</evidence>
<feature type="compositionally biased region" description="Basic and acidic residues" evidence="1">
    <location>
        <begin position="3008"/>
        <end position="3021"/>
    </location>
</feature>
<feature type="compositionally biased region" description="Low complexity" evidence="1">
    <location>
        <begin position="1760"/>
        <end position="1772"/>
    </location>
</feature>
<accession>A0A086Q125</accession>
<name>A0A086Q125_TOXGO</name>
<feature type="compositionally biased region" description="Low complexity" evidence="1">
    <location>
        <begin position="2676"/>
        <end position="2687"/>
    </location>
</feature>
<feature type="compositionally biased region" description="Basic and acidic residues" evidence="1">
    <location>
        <begin position="1356"/>
        <end position="1414"/>
    </location>
</feature>
<feature type="region of interest" description="Disordered" evidence="1">
    <location>
        <begin position="3205"/>
        <end position="3257"/>
    </location>
</feature>
<feature type="compositionally biased region" description="Basic and acidic residues" evidence="1">
    <location>
        <begin position="1667"/>
        <end position="1683"/>
    </location>
</feature>
<feature type="compositionally biased region" description="Basic and acidic residues" evidence="1">
    <location>
        <begin position="3208"/>
        <end position="3251"/>
    </location>
</feature>
<feature type="compositionally biased region" description="Basic and acidic residues" evidence="1">
    <location>
        <begin position="821"/>
        <end position="846"/>
    </location>
</feature>
<feature type="compositionally biased region" description="Basic and acidic residues" evidence="1">
    <location>
        <begin position="1914"/>
        <end position="1926"/>
    </location>
</feature>
<feature type="compositionally biased region" description="Polar residues" evidence="1">
    <location>
        <begin position="2757"/>
        <end position="2766"/>
    </location>
</feature>
<feature type="compositionally biased region" description="Basic and acidic residues" evidence="1">
    <location>
        <begin position="362"/>
        <end position="376"/>
    </location>
</feature>
<feature type="compositionally biased region" description="Basic and acidic residues" evidence="1">
    <location>
        <begin position="3515"/>
        <end position="3526"/>
    </location>
</feature>
<feature type="region of interest" description="Disordered" evidence="1">
    <location>
        <begin position="3424"/>
        <end position="3476"/>
    </location>
</feature>
<feature type="compositionally biased region" description="Low complexity" evidence="1">
    <location>
        <begin position="593"/>
        <end position="651"/>
    </location>
</feature>
<feature type="compositionally biased region" description="Polar residues" evidence="1">
    <location>
        <begin position="2775"/>
        <end position="2808"/>
    </location>
</feature>
<dbReference type="Proteomes" id="UP000028840">
    <property type="component" value="Unassembled WGS sequence"/>
</dbReference>
<organism evidence="3 4">
    <name type="scientific">Toxoplasma gondii VAND</name>
    <dbReference type="NCBI Taxonomy" id="933077"/>
    <lineage>
        <taxon>Eukaryota</taxon>
        <taxon>Sar</taxon>
        <taxon>Alveolata</taxon>
        <taxon>Apicomplexa</taxon>
        <taxon>Conoidasida</taxon>
        <taxon>Coccidia</taxon>
        <taxon>Eucoccidiorida</taxon>
        <taxon>Eimeriorina</taxon>
        <taxon>Sarcocystidae</taxon>
        <taxon>Toxoplasma</taxon>
    </lineage>
</organism>
<feature type="region of interest" description="Disordered" evidence="1">
    <location>
        <begin position="2517"/>
        <end position="3075"/>
    </location>
</feature>
<feature type="compositionally biased region" description="Basic and acidic residues" evidence="1">
    <location>
        <begin position="1719"/>
        <end position="1739"/>
    </location>
</feature>
<feature type="compositionally biased region" description="Basic and acidic residues" evidence="1">
    <location>
        <begin position="3431"/>
        <end position="3440"/>
    </location>
</feature>
<feature type="compositionally biased region" description="Basic and acidic residues" evidence="1">
    <location>
        <begin position="1149"/>
        <end position="1166"/>
    </location>
</feature>
<feature type="compositionally biased region" description="Basic and acidic residues" evidence="1">
    <location>
        <begin position="2701"/>
        <end position="2723"/>
    </location>
</feature>
<feature type="compositionally biased region" description="Basic and acidic residues" evidence="1">
    <location>
        <begin position="497"/>
        <end position="523"/>
    </location>
</feature>
<feature type="compositionally biased region" description="Basic and acidic residues" evidence="1">
    <location>
        <begin position="2232"/>
        <end position="2249"/>
    </location>
</feature>
<reference evidence="3 4" key="1">
    <citation type="submission" date="2014-08" db="EMBL/GenBank/DDBJ databases">
        <authorList>
            <person name="Sibley D."/>
            <person name="Venepally P."/>
            <person name="Karamycheva S."/>
            <person name="Hadjithomas M."/>
            <person name="Khan A."/>
            <person name="Brunk B."/>
            <person name="Roos D."/>
            <person name="Caler E."/>
            <person name="Lorenzi H."/>
        </authorList>
    </citation>
    <scope>NUCLEOTIDE SEQUENCE [LARGE SCALE GENOMIC DNA]</scope>
    <source>
        <strain evidence="3 4">VAND</strain>
    </source>
</reference>
<feature type="compositionally biased region" description="Polar residues" evidence="1">
    <location>
        <begin position="14"/>
        <end position="31"/>
    </location>
</feature>
<feature type="transmembrane region" description="Helical" evidence="2">
    <location>
        <begin position="3480"/>
        <end position="3503"/>
    </location>
</feature>
<feature type="compositionally biased region" description="Basic and acidic residues" evidence="1">
    <location>
        <begin position="1192"/>
        <end position="1219"/>
    </location>
</feature>
<sequence length="3526" mass="381742">MRFAGEDSAHSVPSRLSSAEVSLSQLQQPSSRCLLLGARPGARTVDVTPRRTEAKRTCLKRRELESEETETEEIANRERGEREEIASRERGEIEKKEREEKEETESEEIASRERGEIESEEREGTESDGNGAREREQSHETERDTREETDNEKSEGSETGETDLLSSQDEASADTRLSEADRKRVEGHKLDREPDATEKRPDDDPRVVYQEPPCGERASPQGTERPSKEALTKHRETDDDKLSPEEGNGVQEKETATSQAQKERKGHSAGKGATDSKAGDSRAVEAKQAEKAKKPQNGGDERASVECGSPNVEQRQWLASEAGEREAERRREIEKVAESGRSAVRRPDAEPPRAAASAVTRWGEKIKSTETDREENSIQEEDGETPKSQEQAPKVGRREDVVTQVESGSKSEESREAECGEGERDGSLQEAERELGDNRTAPQRSRGEPSPENAAEETAGGAEQDSTGDRQCGNRELDCPKNTSETGNGDNTGGTTDTHRKPGETGSKARGDLPSSCDRHKILPLDGEAEESQHQTDSPRETVDSANAKPVFVNSLSCSPVPLRSSSSSALNRQRQSFQMNASSPEQECKVTSPSSPSASFPSASFPSASPPSASSPSASFPSASSPSASFPSASFPSASLSTPRLRSSLPFCVPSSTRPSSCPASQRLSSPPCSLSSLCVRRPPTGASLGASSIPASLTPFAACLLGAAQPPAEAQQLAPVCAPMQNRDVARPPSPPYSRILSQSPPAVASSGDAVSSSAPEGLLGDKQETLNRGRKPQLPRGEMLDVGERGEERRRVSLAAGQESGACDPRVEALSGGQRKDSEQEKDAQVAEAPQHENDEPRSRGTAVDAAKGEETVQEEQRGLACVGRQVIDPRSSSPDEAQRKQEEEPNNQTATEEKHEAEKNSEASAVLQEAQDVRSAGSGKRKAGREEDRETEGDERGGEAEISDVCEAPRDRGGQISGVEQETPFACSSVDACLDTETADATAARDGETRDKAEELEKAMELADWINKSQSEEGHGEEGREIVMPAPAASDLLCVRSPRDWAVEPRPMGRSIASFSSPCDATSVSSLQSVAASLAPSLPSSSAFASSSSSSPAVASAFAFSFEPRRDACLSLCSSGTVGGAEVRGRPDIRARGGTGDPQADEAKEAEEAARAREERRTGASGEGQSPETIEVADAGRARSPGKRVCDARRDGAEGSGPRGEEVDSGDRVDEAVAEAEEAIKPDTELLCHSDSEHEESPVSEWEESWIPFQQAWRSSTKSSRPKPSKSFSSPRRPSRRLGPRLRRPSFARVPRALRSERRGRGEGSSRRGEGSSRRGEGSSRRGEGSSRRGEGSSRRGEVPVSRAGSRVQRDDRDEGKLTGDEQRIEDSPVKTHEEGRDTEGGRHRDLTQAEEACRADAETESRGCEQELGAATRHLAENESMDRRADDEGSDRETDRETDGDKREAQEEAETGRKRRDAGRESDEISEEPRGLDRQRDKEASKSGETAGRMADSKREEVLKAIQHTECTSGLGEDRGKEGSARNSHPDEQLSRHREQKNAASGTRHPGRESRRETRETRGKNKCEGHPVAADETATQTAQWVAVPRDVVAPVKAAEQLEWNPRENGKRRAGKDETSTREQEWHRDRSSQRREARETKESRHPSCASSRSLSAVGDSSEEDVRLPEEAFEQGEKHPHHEKQKHVKQDVEELRERVRHPAAVTSDAAAPLTKAETKTREQKETKMREEKKSDEEAQTLGKETGTGAERYETPHSASSGTAASLTSSDQRARPEPQVPVSRFSLASFLSFASWLARPKQSEGVRSPTLATLDEQPSAEQSEAREKRGEQSGNEDSEAIEAFLSASLHAETKSGAVQRRHSRRAAESRDSVVPLDRGRQARSYSEKRPPNALQGRGDNMQSLTKKAARRASREKQQEERGRNEIVATPFIDLPPLFSPPSFSLASLSSDSLAHPSSRGRRSHAVPRSPSLLVREAPSSSPPPPSRRSVLDKAVVSSSSASSGSSENSVSQASSFAASSVSALTAAEPPAASGLSDLLQLWIEEGEKLRREEAESLDQSAFEHSPTRAQTEADFLEACSRGGPHQTLRPISLAPVAADRRQRSVAFWPPASSFCLQSSWTLPPSSSSLRPVESDALNAFRQQMEDPRLLPSAPLPLSTPHVCGAVSISSFSPSHANTLDVSSPFSFLAASAPVAESKPRVVCFGKPSTASPHMDSELRGSAAPRLSRFPPDKLDRDLATREEERRRIVQRRRPDRTGTSESLCAPPSVYRGPENAPRSPPLPSQNVSPDVLHVVHTSCLSPLLPTCSEAFFPLPLPFSPSPAPASPLLLPRLSESLQAPGLANSVVYPLDECPSVQVSPPSPFAWAAVETPLPGAPWVSNASLDAQRNAEGNAPRVDGPCDAAFPPDALEVEAAFLSGFASGGEAKNLGSAMYVKSWKGKPRVHNAEATHADEERLGGEKRAPIILRRPPSVGEEERGDSGDRGASTCLPHTVKQREEKRLGYRGFAADPFVLGEAEAQERGQGRERKEEMREKEQSRRRTGLGFTMSRSSAEAAQPRQQHLSAASSSRRPSSQEPQPRVGGDAPRAESRNSGHLGGEASGAVGDSQGGHLCFSRRDGGAKGTAGRPLRASKPSSERGKRKTKRRQTSAVQTEETGDDEPSDVALIFGSVVNSSRASSFADAAAHPCVSPVPQEGTGDSERAAQEQRKAEAGTEEGKGWKTDASTQAHDGSSLRGDPSEGKGGRDEKVKRIQRSSDVPSSPTPLFSRAPASESLSCLSRRSQVSLPASSLASSFHPTASLHTSGRTEGKGSAPSPVMPAGESSGRALPSSLASSLSFPLSSLSSALSSPLPSSFSSSVSSSASGPPRVSVGVNAVSHRDVPLRRRTEEKKMNSVSRQWVLASSPQEQSWRGEATKGEGERRRGEKERERETGGRRGSMKSPTSPSEGASFSSPSLFSGSASVFPSSASLGEKRGAEKRKTHRARREKGEVREEGISVFGPTPEEIIQRQQKELQAKREKQGKRERKQSPQTAAAGTSASGVCVEALQPHGGMRPEGIHASSTSSLSASHHSPPGRFFSAYSRLALEKEDEEYLFSLPILDDAMGPSSRVVRQKGETAGSRWRRFEMALDGQKQACRSSSRRTGATAEALHAASASEEALKRRLGVLRAQGEEQRLRLDRLERQKSLLEKFEEERMERQAVLASLQEERRRDEEDARTAERQAREQRAEEKEKHPREATRGRPAKDRRPSRTRRLSASAIEVVAWLATETEEKVRSVSRRAASRVRKLRRGRDSDRSASASRPANRSPNAQHGNRGRISFQDPHLPEVHPTSDSTLPARLPPHGILLSSPRPRSEFDWTRRTSTGERGQAHASRVNEVTYSYAEQRAVTASIADSKDAKVIREEELADTASFEVYVHRSEAIESQHGCEATERGRAERSASAGRRGSGRVLRAGESGQNEDGEAASKQRRKRELLRQAATVASLTVATATVTVASAGASAVQSMRGKLRKRRERTEKEDSTRCS</sequence>
<feature type="compositionally biased region" description="Polar residues" evidence="1">
    <location>
        <begin position="3031"/>
        <end position="3042"/>
    </location>
</feature>
<dbReference type="OrthoDB" id="10520660at2759"/>
<feature type="compositionally biased region" description="Basic and acidic residues" evidence="1">
    <location>
        <begin position="854"/>
        <end position="865"/>
    </location>
</feature>
<feature type="compositionally biased region" description="Polar residues" evidence="1">
    <location>
        <begin position="2895"/>
        <end position="2911"/>
    </location>
</feature>
<feature type="compositionally biased region" description="Basic and acidic residues" evidence="1">
    <location>
        <begin position="899"/>
        <end position="909"/>
    </location>
</feature>
<feature type="region of interest" description="Disordered" evidence="1">
    <location>
        <begin position="1123"/>
        <end position="1590"/>
    </location>
</feature>
<feature type="compositionally biased region" description="Low complexity" evidence="1">
    <location>
        <begin position="3147"/>
        <end position="3158"/>
    </location>
</feature>
<feature type="compositionally biased region" description="Low complexity" evidence="1">
    <location>
        <begin position="3061"/>
        <end position="3074"/>
    </location>
</feature>
<feature type="compositionally biased region" description="Basic and acidic residues" evidence="1">
    <location>
        <begin position="277"/>
        <end position="304"/>
    </location>
</feature>
<evidence type="ECO:0000313" key="4">
    <source>
        <dbReference type="Proteomes" id="UP000028840"/>
    </source>
</evidence>
<feature type="compositionally biased region" description="Low complexity" evidence="1">
    <location>
        <begin position="746"/>
        <end position="762"/>
    </location>
</feature>
<feature type="compositionally biased region" description="Basic and acidic residues" evidence="1">
    <location>
        <begin position="1521"/>
        <end position="1546"/>
    </location>
</feature>
<gene>
    <name evidence="3" type="ORF">TGVAND_268035</name>
</gene>
<keyword evidence="2" id="KW-0472">Membrane</keyword>
<feature type="compositionally biased region" description="Basic and acidic residues" evidence="1">
    <location>
        <begin position="1423"/>
        <end position="1491"/>
    </location>
</feature>
<comment type="caution">
    <text evidence="3">The sequence shown here is derived from an EMBL/GenBank/DDBJ whole genome shotgun (WGS) entry which is preliminary data.</text>
</comment>
<feature type="compositionally biased region" description="Low complexity" evidence="1">
    <location>
        <begin position="2566"/>
        <end position="2582"/>
    </location>
</feature>
<protein>
    <submittedName>
        <fullName evidence="3">Putative transmembrane protein</fullName>
    </submittedName>
</protein>
<feature type="compositionally biased region" description="Low complexity" evidence="1">
    <location>
        <begin position="3299"/>
        <end position="3312"/>
    </location>
</feature>
<feature type="compositionally biased region" description="Polar residues" evidence="1">
    <location>
        <begin position="2550"/>
        <end position="2565"/>
    </location>
</feature>
<feature type="compositionally biased region" description="Basic and acidic residues" evidence="1">
    <location>
        <begin position="3354"/>
        <end position="3366"/>
    </location>
</feature>
<feature type="compositionally biased region" description="Basic and acidic residues" evidence="1">
    <location>
        <begin position="225"/>
        <end position="244"/>
    </location>
</feature>
<proteinExistence type="predicted"/>
<feature type="region of interest" description="Disordered" evidence="1">
    <location>
        <begin position="1947"/>
        <end position="2014"/>
    </location>
</feature>
<feature type="compositionally biased region" description="Basic and acidic residues" evidence="1">
    <location>
        <begin position="531"/>
        <end position="543"/>
    </location>
</feature>
<feature type="compositionally biased region" description="Basic and acidic residues" evidence="1">
    <location>
        <begin position="785"/>
        <end position="798"/>
    </location>
</feature>
<evidence type="ECO:0000256" key="1">
    <source>
        <dbReference type="SAM" id="MobiDB-lite"/>
    </source>
</evidence>
<feature type="compositionally biased region" description="Basic and acidic residues" evidence="1">
    <location>
        <begin position="1609"/>
        <end position="1649"/>
    </location>
</feature>
<feature type="compositionally biased region" description="Basic and acidic residues" evidence="1">
    <location>
        <begin position="2879"/>
        <end position="2894"/>
    </location>
</feature>
<feature type="compositionally biased region" description="Basic and acidic residues" evidence="1">
    <location>
        <begin position="409"/>
        <end position="437"/>
    </location>
</feature>
<feature type="region of interest" description="Disordered" evidence="1">
    <location>
        <begin position="1074"/>
        <end position="1098"/>
    </location>
</feature>
<feature type="compositionally biased region" description="Low complexity" evidence="1">
    <location>
        <begin position="3441"/>
        <end position="3456"/>
    </location>
</feature>
<feature type="region of interest" description="Disordered" evidence="1">
    <location>
        <begin position="2208"/>
        <end position="2287"/>
    </location>
</feature>
<feature type="compositionally biased region" description="Basic and acidic residues" evidence="1">
    <location>
        <begin position="1555"/>
        <end position="1574"/>
    </location>
</feature>
<feature type="compositionally biased region" description="Basic residues" evidence="1">
    <location>
        <begin position="3278"/>
        <end position="3292"/>
    </location>
</feature>
<feature type="region of interest" description="Disordered" evidence="1">
    <location>
        <begin position="3135"/>
        <end position="3158"/>
    </location>
</feature>
<feature type="region of interest" description="Disordered" evidence="1">
    <location>
        <begin position="727"/>
        <end position="971"/>
    </location>
</feature>
<feature type="compositionally biased region" description="Basic and acidic residues" evidence="1">
    <location>
        <begin position="1302"/>
        <end position="1346"/>
    </location>
</feature>
<feature type="region of interest" description="Disordered" evidence="1">
    <location>
        <begin position="2447"/>
        <end position="2496"/>
    </location>
</feature>
<feature type="compositionally biased region" description="Basic residues" evidence="1">
    <location>
        <begin position="1281"/>
        <end position="1294"/>
    </location>
</feature>
<feature type="region of interest" description="Disordered" evidence="1">
    <location>
        <begin position="3272"/>
        <end position="3375"/>
    </location>
</feature>
<dbReference type="EMBL" id="AEYJ02000912">
    <property type="protein sequence ID" value="KFH06307.1"/>
    <property type="molecule type" value="Genomic_DNA"/>
</dbReference>
<feature type="compositionally biased region" description="Low complexity" evidence="1">
    <location>
        <begin position="1994"/>
        <end position="2014"/>
    </location>
</feature>